<dbReference type="GO" id="GO:0005948">
    <property type="term" value="C:acetolactate synthase complex"/>
    <property type="evidence" value="ECO:0007669"/>
    <property type="project" value="TreeGrafter"/>
</dbReference>
<dbReference type="InterPro" id="IPR029061">
    <property type="entry name" value="THDP-binding"/>
</dbReference>
<dbReference type="GO" id="GO:0030976">
    <property type="term" value="F:thiamine pyrophosphate binding"/>
    <property type="evidence" value="ECO:0007669"/>
    <property type="project" value="InterPro"/>
</dbReference>
<feature type="domain" description="Thiamine pyrophosphate enzyme TPP-binding" evidence="5">
    <location>
        <begin position="410"/>
        <end position="556"/>
    </location>
</feature>
<dbReference type="SUPFAM" id="SSF52518">
    <property type="entry name" value="Thiamin diphosphate-binding fold (THDP-binding)"/>
    <property type="match status" value="2"/>
</dbReference>
<dbReference type="InterPro" id="IPR011766">
    <property type="entry name" value="TPP_enzyme_TPP-bd"/>
</dbReference>
<evidence type="ECO:0000313" key="8">
    <source>
        <dbReference type="Proteomes" id="UP000630097"/>
    </source>
</evidence>
<dbReference type="Gene3D" id="3.40.50.970">
    <property type="match status" value="2"/>
</dbReference>
<reference evidence="7 8" key="1">
    <citation type="submission" date="2021-01" db="EMBL/GenBank/DDBJ databases">
        <title>Whole genome shotgun sequence of Planotetraspora kaengkrachanensis NBRC 104272.</title>
        <authorList>
            <person name="Komaki H."/>
            <person name="Tamura T."/>
        </authorList>
    </citation>
    <scope>NUCLEOTIDE SEQUENCE [LARGE SCALE GENOMIC DNA]</scope>
    <source>
        <strain evidence="7 8">NBRC 104272</strain>
    </source>
</reference>
<accession>A0A8J3PPC4</accession>
<dbReference type="InterPro" id="IPR000399">
    <property type="entry name" value="TPP-bd_CS"/>
</dbReference>
<dbReference type="Pfam" id="PF02775">
    <property type="entry name" value="TPP_enzyme_C"/>
    <property type="match status" value="1"/>
</dbReference>
<dbReference type="GO" id="GO:0009099">
    <property type="term" value="P:L-valine biosynthetic process"/>
    <property type="evidence" value="ECO:0007669"/>
    <property type="project" value="TreeGrafter"/>
</dbReference>
<feature type="domain" description="Thiamine pyrophosphate enzyme N-terminal TPP-binding" evidence="6">
    <location>
        <begin position="15"/>
        <end position="129"/>
    </location>
</feature>
<evidence type="ECO:0000259" key="6">
    <source>
        <dbReference type="Pfam" id="PF02776"/>
    </source>
</evidence>
<gene>
    <name evidence="7" type="primary">alsS</name>
    <name evidence="7" type="ORF">Pka01_00190</name>
</gene>
<comment type="similarity">
    <text evidence="1 3">Belongs to the TPP enzyme family.</text>
</comment>
<keyword evidence="2 3" id="KW-0786">Thiamine pyrophosphate</keyword>
<dbReference type="InterPro" id="IPR012000">
    <property type="entry name" value="Thiamin_PyroP_enz_cen_dom"/>
</dbReference>
<evidence type="ECO:0000256" key="3">
    <source>
        <dbReference type="RuleBase" id="RU362132"/>
    </source>
</evidence>
<evidence type="ECO:0000259" key="5">
    <source>
        <dbReference type="Pfam" id="PF02775"/>
    </source>
</evidence>
<dbReference type="InterPro" id="IPR045229">
    <property type="entry name" value="TPP_enz"/>
</dbReference>
<dbReference type="CDD" id="cd07035">
    <property type="entry name" value="TPP_PYR_POX_like"/>
    <property type="match status" value="1"/>
</dbReference>
<protein>
    <submittedName>
        <fullName evidence="7">Acetolactate synthase</fullName>
    </submittedName>
</protein>
<dbReference type="PANTHER" id="PTHR18968:SF129">
    <property type="entry name" value="ACETOLACTATE SYNTHASE"/>
    <property type="match status" value="1"/>
</dbReference>
<feature type="domain" description="Thiamine pyrophosphate enzyme central" evidence="4">
    <location>
        <begin position="200"/>
        <end position="346"/>
    </location>
</feature>
<dbReference type="GO" id="GO:0000287">
    <property type="term" value="F:magnesium ion binding"/>
    <property type="evidence" value="ECO:0007669"/>
    <property type="project" value="InterPro"/>
</dbReference>
<dbReference type="InterPro" id="IPR029035">
    <property type="entry name" value="DHS-like_NAD/FAD-binding_dom"/>
</dbReference>
<dbReference type="GO" id="GO:0034077">
    <property type="term" value="P:butanediol metabolic process"/>
    <property type="evidence" value="ECO:0007669"/>
    <property type="project" value="InterPro"/>
</dbReference>
<dbReference type="SUPFAM" id="SSF52467">
    <property type="entry name" value="DHS-like NAD/FAD-binding domain"/>
    <property type="match status" value="1"/>
</dbReference>
<dbReference type="GO" id="GO:0050660">
    <property type="term" value="F:flavin adenine dinucleotide binding"/>
    <property type="evidence" value="ECO:0007669"/>
    <property type="project" value="TreeGrafter"/>
</dbReference>
<dbReference type="AlphaFoldDB" id="A0A8J3PPC4"/>
<comment type="caution">
    <text evidence="7">The sequence shown here is derived from an EMBL/GenBank/DDBJ whole genome shotgun (WGS) entry which is preliminary data.</text>
</comment>
<proteinExistence type="inferred from homology"/>
<organism evidence="7 8">
    <name type="scientific">Planotetraspora kaengkrachanensis</name>
    <dbReference type="NCBI Taxonomy" id="575193"/>
    <lineage>
        <taxon>Bacteria</taxon>
        <taxon>Bacillati</taxon>
        <taxon>Actinomycetota</taxon>
        <taxon>Actinomycetes</taxon>
        <taxon>Streptosporangiales</taxon>
        <taxon>Streptosporangiaceae</taxon>
        <taxon>Planotetraspora</taxon>
    </lineage>
</organism>
<dbReference type="NCBIfam" id="NF006378">
    <property type="entry name" value="PRK08617.1"/>
    <property type="match status" value="1"/>
</dbReference>
<dbReference type="Pfam" id="PF00205">
    <property type="entry name" value="TPP_enzyme_M"/>
    <property type="match status" value="1"/>
</dbReference>
<dbReference type="Pfam" id="PF02776">
    <property type="entry name" value="TPP_enzyme_N"/>
    <property type="match status" value="1"/>
</dbReference>
<dbReference type="EMBL" id="BONV01000001">
    <property type="protein sequence ID" value="GIG76892.1"/>
    <property type="molecule type" value="Genomic_DNA"/>
</dbReference>
<dbReference type="PANTHER" id="PTHR18968">
    <property type="entry name" value="THIAMINE PYROPHOSPHATE ENZYMES"/>
    <property type="match status" value="1"/>
</dbReference>
<dbReference type="Proteomes" id="UP000630097">
    <property type="component" value="Unassembled WGS sequence"/>
</dbReference>
<evidence type="ECO:0000256" key="1">
    <source>
        <dbReference type="ARBA" id="ARBA00007812"/>
    </source>
</evidence>
<dbReference type="NCBIfam" id="TIGR02418">
    <property type="entry name" value="acolac_catab"/>
    <property type="match status" value="1"/>
</dbReference>
<evidence type="ECO:0000256" key="2">
    <source>
        <dbReference type="ARBA" id="ARBA00023052"/>
    </source>
</evidence>
<dbReference type="GO" id="GO:0009097">
    <property type="term" value="P:isoleucine biosynthetic process"/>
    <property type="evidence" value="ECO:0007669"/>
    <property type="project" value="TreeGrafter"/>
</dbReference>
<sequence>MATTHMDTRTAGPARGAQRVIETVQAHGVPYIFGVPGAKVDQVYDVLVDGGPELVVCRHEQNAAFMAAAVGRLTGRPGTVLVTSGPGTSNLVTGLLTANTEGDPVVALCGAAPREQRLKRTHQSMDAAALLGVVTKSAGEVNDPDNVPEAVANAFRIAATEPRGAAGVILPADVMAAPTLASITEPLPVPRLGPAPAEEIARAAGLIRAARRPVLLVGVRGADVEACAAVRALLAETGLPVVETFQAASVVSRALEDHYLGRVGLFRNQPGDVAIAHADVVVTIGYDPVEYDPGLWNPAPGTEESEAAGAGASHTIVHIDSVPAQIDNHYRPALELRGDVAATVFALVRPLAGPAPDAEAAAEAGRLRRTLAEIDETARAAPHGRQGLNPVRVILTLREHLADDATIACDGGSHYIYVARHLRVYEPRHLLFSNGQQTLGVALPWAIAASLLRPRTHVVSISGDGGFLFSSMELETAVRVGATFTHVIMRDNSYNMVAFQQMLKYGRTSGVDLGDYDIVRYAASFGAHGHRADSEPSLAAALRRSLAEPGPSIIDVPVDSSHNTDLFAQLPGDLFE</sequence>
<dbReference type="RefSeq" id="WP_203880442.1">
    <property type="nucleotide sequence ID" value="NZ_BAABHH010000001.1"/>
</dbReference>
<keyword evidence="8" id="KW-1185">Reference proteome</keyword>
<dbReference type="FunFam" id="3.40.50.970:FF:000007">
    <property type="entry name" value="Acetolactate synthase"/>
    <property type="match status" value="1"/>
</dbReference>
<dbReference type="GO" id="GO:0003984">
    <property type="term" value="F:acetolactate synthase activity"/>
    <property type="evidence" value="ECO:0007669"/>
    <property type="project" value="InterPro"/>
</dbReference>
<dbReference type="Gene3D" id="3.40.50.1220">
    <property type="entry name" value="TPP-binding domain"/>
    <property type="match status" value="1"/>
</dbReference>
<dbReference type="InterPro" id="IPR012001">
    <property type="entry name" value="Thiamin_PyroP_enz_TPP-bd_dom"/>
</dbReference>
<dbReference type="PROSITE" id="PS00187">
    <property type="entry name" value="TPP_ENZYMES"/>
    <property type="match status" value="1"/>
</dbReference>
<evidence type="ECO:0000259" key="4">
    <source>
        <dbReference type="Pfam" id="PF00205"/>
    </source>
</evidence>
<evidence type="ECO:0000313" key="7">
    <source>
        <dbReference type="EMBL" id="GIG76892.1"/>
    </source>
</evidence>
<name>A0A8J3PPC4_9ACTN</name>
<dbReference type="InterPro" id="IPR012782">
    <property type="entry name" value="Acetolactate_synth_catblc"/>
</dbReference>